<dbReference type="EMBL" id="AVOT02000043">
    <property type="protein sequence ID" value="MBW0460661.1"/>
    <property type="molecule type" value="Genomic_DNA"/>
</dbReference>
<sequence length="263" mass="30656">MLRWEIAIQKCRGNMTIVHKAQNINKNADGLSRWALAKTHYNTSYVPLEEELHITTEGINITDIGTEFFEEVRESYKQENNFHILTSLFNNDCKHTPFINTLDETWKTSYSGGRFQLFDGIIHPKTKHSCVMTFCSRFLINIILHECHDSIYSGHLSEDRKLEKVKSCAWWSSCRKETIDYFHTCYRCQKENRSTGKEFVLMIYIQEPKSPLEVVHMDWVTELPPGGDKSYNACLVIVDRYSKTPVFLPCHKDDTSMDTVLLL</sequence>
<dbReference type="OrthoDB" id="8067401at2759"/>
<feature type="domain" description="Integrase zinc-binding" evidence="1">
    <location>
        <begin position="140"/>
        <end position="193"/>
    </location>
</feature>
<comment type="caution">
    <text evidence="2">The sequence shown here is derived from an EMBL/GenBank/DDBJ whole genome shotgun (WGS) entry which is preliminary data.</text>
</comment>
<accession>A0A9Q3GBJ4</accession>
<dbReference type="Pfam" id="PF17921">
    <property type="entry name" value="Integrase_H2C2"/>
    <property type="match status" value="1"/>
</dbReference>
<dbReference type="SUPFAM" id="SSF53098">
    <property type="entry name" value="Ribonuclease H-like"/>
    <property type="match status" value="1"/>
</dbReference>
<dbReference type="GO" id="GO:0003676">
    <property type="term" value="F:nucleic acid binding"/>
    <property type="evidence" value="ECO:0007669"/>
    <property type="project" value="InterPro"/>
</dbReference>
<evidence type="ECO:0000313" key="2">
    <source>
        <dbReference type="EMBL" id="MBW0460661.1"/>
    </source>
</evidence>
<dbReference type="AlphaFoldDB" id="A0A9Q3GBJ4"/>
<proteinExistence type="predicted"/>
<gene>
    <name evidence="2" type="ORF">O181_000376</name>
</gene>
<dbReference type="Gene3D" id="3.30.420.10">
    <property type="entry name" value="Ribonuclease H-like superfamily/Ribonuclease H"/>
    <property type="match status" value="1"/>
</dbReference>
<dbReference type="PANTHER" id="PTHR37984">
    <property type="entry name" value="PROTEIN CBG26694"/>
    <property type="match status" value="1"/>
</dbReference>
<dbReference type="PANTHER" id="PTHR37984:SF5">
    <property type="entry name" value="PROTEIN NYNRIN-LIKE"/>
    <property type="match status" value="1"/>
</dbReference>
<dbReference type="InterPro" id="IPR012337">
    <property type="entry name" value="RNaseH-like_sf"/>
</dbReference>
<organism evidence="2 3">
    <name type="scientific">Austropuccinia psidii MF-1</name>
    <dbReference type="NCBI Taxonomy" id="1389203"/>
    <lineage>
        <taxon>Eukaryota</taxon>
        <taxon>Fungi</taxon>
        <taxon>Dikarya</taxon>
        <taxon>Basidiomycota</taxon>
        <taxon>Pucciniomycotina</taxon>
        <taxon>Pucciniomycetes</taxon>
        <taxon>Pucciniales</taxon>
        <taxon>Sphaerophragmiaceae</taxon>
        <taxon>Austropuccinia</taxon>
    </lineage>
</organism>
<reference evidence="2" key="1">
    <citation type="submission" date="2021-03" db="EMBL/GenBank/DDBJ databases">
        <title>Draft genome sequence of rust myrtle Austropuccinia psidii MF-1, a brazilian biotype.</title>
        <authorList>
            <person name="Quecine M.C."/>
            <person name="Pachon D.M.R."/>
            <person name="Bonatelli M.L."/>
            <person name="Correr F.H."/>
            <person name="Franceschini L.M."/>
            <person name="Leite T.F."/>
            <person name="Margarido G.R.A."/>
            <person name="Almeida C.A."/>
            <person name="Ferrarezi J.A."/>
            <person name="Labate C.A."/>
        </authorList>
    </citation>
    <scope>NUCLEOTIDE SEQUENCE</scope>
    <source>
        <strain evidence="2">MF-1</strain>
    </source>
</reference>
<evidence type="ECO:0000259" key="1">
    <source>
        <dbReference type="Pfam" id="PF17921"/>
    </source>
</evidence>
<evidence type="ECO:0000313" key="3">
    <source>
        <dbReference type="Proteomes" id="UP000765509"/>
    </source>
</evidence>
<keyword evidence="3" id="KW-1185">Reference proteome</keyword>
<name>A0A9Q3GBJ4_9BASI</name>
<dbReference type="InterPro" id="IPR036397">
    <property type="entry name" value="RNaseH_sf"/>
</dbReference>
<dbReference type="Gene3D" id="1.10.340.70">
    <property type="match status" value="1"/>
</dbReference>
<dbReference type="InterPro" id="IPR041588">
    <property type="entry name" value="Integrase_H2C2"/>
</dbReference>
<dbReference type="InterPro" id="IPR050951">
    <property type="entry name" value="Retrovirus_Pol_polyprotein"/>
</dbReference>
<dbReference type="Proteomes" id="UP000765509">
    <property type="component" value="Unassembled WGS sequence"/>
</dbReference>
<protein>
    <recommendedName>
        <fullName evidence="1">Integrase zinc-binding domain-containing protein</fullName>
    </recommendedName>
</protein>